<name>A0ABX4GVZ8_9BACI</name>
<comment type="subcellular location">
    <subcellularLocation>
        <location evidence="6">Cell membrane</location>
        <topology evidence="6">Multi-pass membrane protein</topology>
    </subcellularLocation>
    <subcellularLocation>
        <location evidence="1">Membrane</location>
        <topology evidence="1">Multi-pass membrane protein</topology>
    </subcellularLocation>
</comment>
<keyword evidence="5 6" id="KW-0472">Membrane</keyword>
<evidence type="ECO:0000256" key="2">
    <source>
        <dbReference type="ARBA" id="ARBA00022448"/>
    </source>
</evidence>
<dbReference type="SUPFAM" id="SSF161098">
    <property type="entry name" value="MetI-like"/>
    <property type="match status" value="1"/>
</dbReference>
<proteinExistence type="inferred from homology"/>
<keyword evidence="3 6" id="KW-0812">Transmembrane</keyword>
<comment type="caution">
    <text evidence="8">The sequence shown here is derived from an EMBL/GenBank/DDBJ whole genome shotgun (WGS) entry which is preliminary data.</text>
</comment>
<dbReference type="RefSeq" id="WP_095219827.1">
    <property type="nucleotide sequence ID" value="NZ_NPBJ01000027.1"/>
</dbReference>
<feature type="transmembrane region" description="Helical" evidence="6">
    <location>
        <begin position="153"/>
        <end position="173"/>
    </location>
</feature>
<feature type="transmembrane region" description="Helical" evidence="6">
    <location>
        <begin position="275"/>
        <end position="295"/>
    </location>
</feature>
<reference evidence="8 9" key="1">
    <citation type="submission" date="2017-07" db="EMBL/GenBank/DDBJ databases">
        <title>Isolation and whole genome analysis of endospore-forming bacteria from heroin.</title>
        <authorList>
            <person name="Kalinowski J."/>
            <person name="Ahrens B."/>
            <person name="Al-Dilaimi A."/>
            <person name="Winkler A."/>
            <person name="Wibberg D."/>
            <person name="Schleenbecker U."/>
            <person name="Ruckert C."/>
            <person name="Wolfel R."/>
            <person name="Grass G."/>
        </authorList>
    </citation>
    <scope>NUCLEOTIDE SEQUENCE [LARGE SCALE GENOMIC DNA]</scope>
    <source>
        <strain evidence="8 9">7517-1</strain>
    </source>
</reference>
<keyword evidence="2 6" id="KW-0813">Transport</keyword>
<dbReference type="PROSITE" id="PS50928">
    <property type="entry name" value="ABC_TM1"/>
    <property type="match status" value="1"/>
</dbReference>
<evidence type="ECO:0000256" key="4">
    <source>
        <dbReference type="ARBA" id="ARBA00022989"/>
    </source>
</evidence>
<feature type="transmembrane region" description="Helical" evidence="6">
    <location>
        <begin position="214"/>
        <end position="236"/>
    </location>
</feature>
<feature type="transmembrane region" description="Helical" evidence="6">
    <location>
        <begin position="116"/>
        <end position="133"/>
    </location>
</feature>
<accession>A0ABX4GVZ8</accession>
<protein>
    <recommendedName>
        <fullName evidence="7">ABC transmembrane type-1 domain-containing protein</fullName>
    </recommendedName>
</protein>
<evidence type="ECO:0000259" key="7">
    <source>
        <dbReference type="PROSITE" id="PS50928"/>
    </source>
</evidence>
<evidence type="ECO:0000256" key="3">
    <source>
        <dbReference type="ARBA" id="ARBA00022692"/>
    </source>
</evidence>
<organism evidence="8 9">
    <name type="scientific">Terribacillus saccharophilus</name>
    <dbReference type="NCBI Taxonomy" id="361277"/>
    <lineage>
        <taxon>Bacteria</taxon>
        <taxon>Bacillati</taxon>
        <taxon>Bacillota</taxon>
        <taxon>Bacilli</taxon>
        <taxon>Bacillales</taxon>
        <taxon>Bacillaceae</taxon>
        <taxon>Terribacillus</taxon>
    </lineage>
</organism>
<dbReference type="InterPro" id="IPR035906">
    <property type="entry name" value="MetI-like_sf"/>
</dbReference>
<feature type="transmembrane region" description="Helical" evidence="6">
    <location>
        <begin position="79"/>
        <end position="104"/>
    </location>
</feature>
<feature type="domain" description="ABC transmembrane type-1" evidence="7">
    <location>
        <begin position="81"/>
        <end position="295"/>
    </location>
</feature>
<keyword evidence="4 6" id="KW-1133">Transmembrane helix</keyword>
<dbReference type="Pfam" id="PF00528">
    <property type="entry name" value="BPD_transp_1"/>
    <property type="match status" value="1"/>
</dbReference>
<evidence type="ECO:0000256" key="1">
    <source>
        <dbReference type="ARBA" id="ARBA00004141"/>
    </source>
</evidence>
<dbReference type="CDD" id="cd06261">
    <property type="entry name" value="TM_PBP2"/>
    <property type="match status" value="1"/>
</dbReference>
<dbReference type="PANTHER" id="PTHR43839:SF3">
    <property type="entry name" value="OLIGOPEPTIDE ABC TRANSPORTER, PERMEASE PROTEIN"/>
    <property type="match status" value="1"/>
</dbReference>
<dbReference type="Gene3D" id="1.10.3720.10">
    <property type="entry name" value="MetI-like"/>
    <property type="match status" value="1"/>
</dbReference>
<dbReference type="PANTHER" id="PTHR43839">
    <property type="entry name" value="OPPC IN A BINDING PROTEIN-DEPENDENT TRANSPORT SYSTEM"/>
    <property type="match status" value="1"/>
</dbReference>
<evidence type="ECO:0000313" key="9">
    <source>
        <dbReference type="Proteomes" id="UP000216852"/>
    </source>
</evidence>
<evidence type="ECO:0000256" key="6">
    <source>
        <dbReference type="RuleBase" id="RU363032"/>
    </source>
</evidence>
<comment type="similarity">
    <text evidence="6">Belongs to the binding-protein-dependent transport system permease family.</text>
</comment>
<keyword evidence="9" id="KW-1185">Reference proteome</keyword>
<dbReference type="Proteomes" id="UP000216852">
    <property type="component" value="Unassembled WGS sequence"/>
</dbReference>
<dbReference type="InterPro" id="IPR000515">
    <property type="entry name" value="MetI-like"/>
</dbReference>
<feature type="transmembrane region" description="Helical" evidence="6">
    <location>
        <begin position="9"/>
        <end position="29"/>
    </location>
</feature>
<evidence type="ECO:0000256" key="5">
    <source>
        <dbReference type="ARBA" id="ARBA00023136"/>
    </source>
</evidence>
<dbReference type="EMBL" id="NPBJ01000027">
    <property type="protein sequence ID" value="PAD99056.1"/>
    <property type="molecule type" value="Genomic_DNA"/>
</dbReference>
<gene>
    <name evidence="8" type="ORF">CHH48_14285</name>
</gene>
<evidence type="ECO:0000313" key="8">
    <source>
        <dbReference type="EMBL" id="PAD99056.1"/>
    </source>
</evidence>
<sequence length="304" mass="34058">MKIWRIPSFLIGSIVLFLLIAGSIVYGLFYHSYIPQTSFAYNDAGDLQGPPFAPFEFSFLGTDHAGNHLAPTLLMGAKYTIGGVIAIALIAMLLAFLLGTVLGFNKGRHLRTLMKNSLFSFYFIPGSLLAYLILKPFLWEPFEGFQHSLAERIVIQIMVIGILLVPPASLLIADSIREILQTEYILASVTLGASRWHLFRLHVLPGIRTTLLQLLFRCLVQAFLIIGHLSIFKLFFGGTKVSYDPFSPSPPAPITNEWFSFMGNYYDSFLTGATWLLWVPLLAIIVTIVSFQLLINGIQKYFQQ</sequence>